<evidence type="ECO:0000256" key="3">
    <source>
        <dbReference type="ARBA" id="ARBA00022536"/>
    </source>
</evidence>
<dbReference type="SUPFAM" id="SSF48726">
    <property type="entry name" value="Immunoglobulin"/>
    <property type="match status" value="1"/>
</dbReference>
<keyword evidence="3 13" id="KW-0245">EGF-like domain</keyword>
<feature type="compositionally biased region" description="Basic and acidic residues" evidence="16">
    <location>
        <begin position="1133"/>
        <end position="1145"/>
    </location>
</feature>
<dbReference type="SMART" id="SM00034">
    <property type="entry name" value="CLECT"/>
    <property type="match status" value="1"/>
</dbReference>
<feature type="compositionally biased region" description="Basic and acidic residues" evidence="16">
    <location>
        <begin position="1113"/>
        <end position="1125"/>
    </location>
</feature>
<feature type="compositionally biased region" description="Acidic residues" evidence="16">
    <location>
        <begin position="2322"/>
        <end position="2331"/>
    </location>
</feature>
<feature type="compositionally biased region" description="Basic and acidic residues" evidence="16">
    <location>
        <begin position="2241"/>
        <end position="2254"/>
    </location>
</feature>
<dbReference type="GO" id="GO:0072534">
    <property type="term" value="C:perineuronal net"/>
    <property type="evidence" value="ECO:0007669"/>
    <property type="project" value="TreeGrafter"/>
</dbReference>
<feature type="compositionally biased region" description="Polar residues" evidence="16">
    <location>
        <begin position="1014"/>
        <end position="1024"/>
    </location>
</feature>
<evidence type="ECO:0000256" key="2">
    <source>
        <dbReference type="ARBA" id="ARBA00022525"/>
    </source>
</evidence>
<reference evidence="23" key="1">
    <citation type="submission" date="2025-08" db="UniProtKB">
        <authorList>
            <consortium name="RefSeq"/>
        </authorList>
    </citation>
    <scope>IDENTIFICATION</scope>
    <source>
        <tissue evidence="23">Sperm</tissue>
    </source>
</reference>
<feature type="compositionally biased region" description="Low complexity" evidence="16">
    <location>
        <begin position="849"/>
        <end position="863"/>
    </location>
</feature>
<dbReference type="SUPFAM" id="SSF56436">
    <property type="entry name" value="C-type lectin-like"/>
    <property type="match status" value="3"/>
</dbReference>
<dbReference type="KEGG" id="pmrn:116940201"/>
<dbReference type="Pfam" id="PF00084">
    <property type="entry name" value="Sushi"/>
    <property type="match status" value="1"/>
</dbReference>
<evidence type="ECO:0000256" key="14">
    <source>
        <dbReference type="PROSITE-ProRule" id="PRU00302"/>
    </source>
</evidence>
<evidence type="ECO:0000313" key="23">
    <source>
        <dbReference type="RefSeq" id="XP_032805506.1"/>
    </source>
</evidence>
<feature type="domain" description="C-type lectin" evidence="18">
    <location>
        <begin position="2610"/>
        <end position="2732"/>
    </location>
</feature>
<dbReference type="InterPro" id="IPR050691">
    <property type="entry name" value="Hyaluronan_bind_Proteoglycan"/>
</dbReference>
<feature type="compositionally biased region" description="Low complexity" evidence="16">
    <location>
        <begin position="706"/>
        <end position="719"/>
    </location>
</feature>
<dbReference type="SMART" id="SM00409">
    <property type="entry name" value="IG"/>
    <property type="match status" value="1"/>
</dbReference>
<feature type="compositionally biased region" description="Basic and acidic residues" evidence="16">
    <location>
        <begin position="1028"/>
        <end position="1049"/>
    </location>
</feature>
<feature type="compositionally biased region" description="Low complexity" evidence="16">
    <location>
        <begin position="2429"/>
        <end position="2456"/>
    </location>
</feature>
<dbReference type="FunFam" id="2.10.25.10:FF:000173">
    <property type="entry name" value="Neurogenic locus notch protein 2"/>
    <property type="match status" value="1"/>
</dbReference>
<evidence type="ECO:0000256" key="9">
    <source>
        <dbReference type="ARBA" id="ARBA00022974"/>
    </source>
</evidence>
<dbReference type="GO" id="GO:0010001">
    <property type="term" value="P:glial cell differentiation"/>
    <property type="evidence" value="ECO:0007669"/>
    <property type="project" value="TreeGrafter"/>
</dbReference>
<evidence type="ECO:0000256" key="15">
    <source>
        <dbReference type="PROSITE-ProRule" id="PRU00323"/>
    </source>
</evidence>
<feature type="compositionally biased region" description="Basic and acidic residues" evidence="16">
    <location>
        <begin position="1084"/>
        <end position="1097"/>
    </location>
</feature>
<dbReference type="FunFam" id="3.10.100.10:FF:000011">
    <property type="entry name" value="Aggrecan core protein"/>
    <property type="match status" value="1"/>
</dbReference>
<keyword evidence="12" id="KW-0393">Immunoglobulin domain</keyword>
<dbReference type="InterPro" id="IPR016186">
    <property type="entry name" value="C-type_lectin-like/link_sf"/>
</dbReference>
<dbReference type="InterPro" id="IPR000152">
    <property type="entry name" value="EGF-type_Asp/Asn_hydroxyl_site"/>
</dbReference>
<evidence type="ECO:0000259" key="20">
    <source>
        <dbReference type="PROSITE" id="PS50923"/>
    </source>
</evidence>
<protein>
    <submittedName>
        <fullName evidence="23">Versican core protein-like isoform X1</fullName>
    </submittedName>
</protein>
<sequence length="2834" mass="301171">MKPLHSPHGSSGRTRSSAALIVAVATVGVVIFNVAATAASGHVPTPKAMKVRAARQAPVHGVLAGTVTLPCSYAHNPDDEEEVAASHPPPDRDHNNHHHHKHHHHHRDDHVDRGTVPPTPAGTHSRPRVKWSKLGADGNWADVIVSQNLHSRPGPGFENRVSLPRFLAPHGGGDAASGDGASGDASLEISLLRDSDRGTYRCEVMAGMDDERDVVELLVDGVVFHYRSAQSRYTLDFASAQAACAQNGARLASPQQLQAAYEDGMDQCDAGWLSDQSVRYPIIRPRPGCYADKNGNPGVRSYGERAAHETYDAYCFTERLAVEVFHTTSPGRLTLSEARSVCEALGGGLATVGQLYAAWKFAGLDRCDEGWLADGSARYPIVWPRQNCGGPVPGVRTKYRYANQTGFPGPNSRFDAYCYRGNQPALPDPALASRAKEAQQAHNVAPPTPPAQLASDPDQGEEVTPPMSSSSKEEVEEVKEETSVQAQAPPLMVEQQQQGKEATSPRDEVTGHEEEHSPTSEPSSPLPKEEDEEEKSPEVVLTGHEELSSATPEETSPGDVVADHEETSSPAPEESASQTPEEPSHLTHEKTSPDVVTDNEEPSPLTPDKTSPEGEVMGHEEPSSLTPEELACQTPEEPSHLTPEKTSPDVVTNHEEPSPLTPDKTSPEGEVTGHEEPSSVTPEAPSFLTPEKTSPEDVVTDHEEPSSLTPEELSFLTSEKASPGDVVKDYKEPSHLTPEKTSPEGELTGHEEPSSVTPEAPSFLTPEKISPEDVVTDHEEPSHLTPEKTSPEGEVRGHEEPSSVTPEAPSFLTPEKTLPEDVVTDHEEASSLTPDKTSLEGEVTDQEEPSSLTPEELSFLTSEKTSPGDVVKDYKEPSHLTPEKTSPEGELTGHEEPSSVTPEAPSFLTPEKTSPEDVVADHKEPSPLTPEKTSPEDVVTDHEEPSSLTPEELSFLTSEKTSPGDVVKDYEEPSPLTSEKTSPEDVVADHEELSPLTPEKASPEGEVMGHEEASSLTPEESAPQTPEEPSHLTPEKTSPEGEVRGHEEASSLTPEEPSFLTPEKTLSGDVVKDHDEPSPLTPEKASHEGEVKGHEEASSLTPEEPSFLTPEKTSPEDIITDHEELSPLTPEKTSPEHVVTDHEELSPLTPENTSHEGEVKGHEEASSLTPEEPSFLTPFKTLPEYIVKDHEEPSPLTPEKTSPEGEVMGHEQSQIPEELLPLTPEKTSPGAVVIINHEEPSPLTPEKLFPEGEVMGHEEASSLTPEELSPLTPEKTSPGDVVTRHEQETYTPPLPSSLILEEKTSPKDGSAHHGQEPFPSEPSPSTPEDDKTSPDDEVPSHKEDENPSSEPAFPISEEKTTPIPDDDDSPPDSGPISEIVIAGDTPVEAEPPVETSTPGHGILLAADARPETALVDMPTQTERSHDESSPPLPSSSDAPEHTEATPSAALAEQAISHVEVDLANHEVEATTAKAPGKVEAPGGKEPTPAELPETSDVVGVVESPGEGSPVAQPDVLISQDSGVEEEVKAGPSHASLPASATSTDGEGSGIAVEAVDGDATTEPPEESNAIVSLAEHQQEDDSSDAAPAPLPDEAKGHVEEMVAPTLSALMTTAQRLPEPVTASDDDTTEGSGGHVDSAPISPPVVVQTAEPEADEEEGPAPAPASEAAAAATAAAALSEESHEPERSAPDADAEEAPLGSDADHPTTVPAGAHAAVAPASGEMHGAFPTLKEQIAAQARLLDRGRDDYAGYAIIAESTAVPVDDDEARHPSSPPETQDIDEGFVQVLPSVAVKPTPSGATSSPVTRVEMPGEGPAGSETSPDEAQEPSTLPSTLQESAPEGSGDVDGTDKEAESQPPSSKESEESEESKESEELSPLLEASHGVESIVLATPPTPVEPLAPEASAGVDFNSDVATLPPALLAEPASSGGDSSSEEEEEEKPVPTSPSGEEQEEEQEQEVTSTEWSGLPELQPGPRISPVADLPDEKHTGEGGDNDDDASSEASTGKPAVTLPEDGIMGTPHPEAASEASGAEWPHFTGESGAEGGEGTDVATAASDVETSPEGSGEPWTVASPQLEDPFVEPGVEGAAPADDTDVGALDREPSQALEVASLTPETPQGLFISAKSPAERGRSHADEEEESSGEGALPNVPLVLIASVTTSVPAAPMEPNGNNGNRNEPQEAVSPILSQIKIPDKEQPGEQYPEGEQTEGRADGERSTNEPPPQTSDDVFAEGALHGPSGAHDQRPAEWGEEKAYEGFIEEADGLAGTAPTAHADREQGGVDGTTVPGEPETTPAAEPSISSTHGTSPNAAAKLPAHAHAEDKEEEEEEEERGDGIPFGRPIPGDENNALSNELPGKTAPAPAVPSAGQPSTQSSADSDDDDENEIAANSPVTSAPLEDFHEPSSVDEWPQGAETSSNAPEENVWNWPSVVDPGLGVDDGGASAEAASVPASDPPAVGKDESEEPGEPSSATTATEPPVSGHAVGPSEEDVAVPHPFTPYSIVEWEEDTSVAGTPFPDESLVLSLPDCEQNPCESGGRCISYEGQHHCVCEPGYSGDRCEVEVDECESNPCHNGGTCVDHVASYSCQCLPSYAGKLCEEDTEICESGWQKFQGHCYRYVTERRDWERAERSCRAFGAHLASVHSREEQRFLTSTPLRGVGGGLGQYQWIGLNDRMYENDFHWSDGSHLDYENWRLNQPDSFFEPGEDCVVLIWHENGQWNDVPCNYHLTFTCKKSAVSCGPPPVVPHARSFGALRGRYELHALVRYRCREGFVQRHQPSVRCRDSGRWDEPRISCVRPGTIARGTSQGRDPTAPHQHLAWSRLPRRSQHRHRFLH</sequence>
<feature type="compositionally biased region" description="Basic and acidic residues" evidence="16">
    <location>
        <begin position="637"/>
        <end position="657"/>
    </location>
</feature>
<feature type="compositionally biased region" description="Basic and acidic residues" evidence="16">
    <location>
        <begin position="2207"/>
        <end position="2217"/>
    </location>
</feature>
<dbReference type="PROSITE" id="PS00615">
    <property type="entry name" value="C_TYPE_LECTIN_1"/>
    <property type="match status" value="1"/>
</dbReference>
<evidence type="ECO:0000256" key="4">
    <source>
        <dbReference type="ARBA" id="ARBA00022659"/>
    </source>
</evidence>
<proteinExistence type="predicted"/>
<feature type="compositionally biased region" description="Basic and acidic residues" evidence="16">
    <location>
        <begin position="665"/>
        <end position="677"/>
    </location>
</feature>
<evidence type="ECO:0000256" key="1">
    <source>
        <dbReference type="ARBA" id="ARBA00004613"/>
    </source>
</evidence>
<dbReference type="InterPro" id="IPR036179">
    <property type="entry name" value="Ig-like_dom_sf"/>
</dbReference>
<evidence type="ECO:0000256" key="8">
    <source>
        <dbReference type="ARBA" id="ARBA00022837"/>
    </source>
</evidence>
<dbReference type="SUPFAM" id="SSF57196">
    <property type="entry name" value="EGF/Laminin"/>
    <property type="match status" value="2"/>
</dbReference>
<dbReference type="PRINTS" id="PR01265">
    <property type="entry name" value="LINKMODULE"/>
</dbReference>
<evidence type="ECO:0000259" key="18">
    <source>
        <dbReference type="PROSITE" id="PS50041"/>
    </source>
</evidence>
<feature type="disulfide bond" evidence="14">
    <location>
        <begin position="2767"/>
        <end position="2794"/>
    </location>
</feature>
<keyword evidence="6" id="KW-0430">Lectin</keyword>
<dbReference type="FunFam" id="3.10.100.10:FF:000002">
    <property type="entry name" value="Hyaluronan proteoglycan link protein 1"/>
    <property type="match status" value="1"/>
</dbReference>
<dbReference type="SMART" id="SM00179">
    <property type="entry name" value="EGF_CA"/>
    <property type="match status" value="2"/>
</dbReference>
<evidence type="ECO:0000256" key="5">
    <source>
        <dbReference type="ARBA" id="ARBA00022729"/>
    </source>
</evidence>
<dbReference type="Gene3D" id="2.60.40.10">
    <property type="entry name" value="Immunoglobulins"/>
    <property type="match status" value="1"/>
</dbReference>
<dbReference type="Gene3D" id="3.10.100.10">
    <property type="entry name" value="Mannose-Binding Protein A, subunit A"/>
    <property type="match status" value="3"/>
</dbReference>
<feature type="region of interest" description="Disordered" evidence="16">
    <location>
        <begin position="73"/>
        <end position="131"/>
    </location>
</feature>
<feature type="compositionally biased region" description="Basic and acidic residues" evidence="16">
    <location>
        <begin position="1328"/>
        <end position="1345"/>
    </location>
</feature>
<name>A0AAJ7WPN5_PETMA</name>
<feature type="domain" description="EGF-like" evidence="17">
    <location>
        <begin position="2523"/>
        <end position="2559"/>
    </location>
</feature>
<feature type="compositionally biased region" description="Basic and acidic residues" evidence="16">
    <location>
        <begin position="1300"/>
        <end position="1315"/>
    </location>
</feature>
<feature type="compositionally biased region" description="Polar residues" evidence="16">
    <location>
        <begin position="2298"/>
        <end position="2308"/>
    </location>
</feature>
<organism evidence="22 23">
    <name type="scientific">Petromyzon marinus</name>
    <name type="common">Sea lamprey</name>
    <dbReference type="NCBI Taxonomy" id="7757"/>
    <lineage>
        <taxon>Eukaryota</taxon>
        <taxon>Metazoa</taxon>
        <taxon>Chordata</taxon>
        <taxon>Craniata</taxon>
        <taxon>Vertebrata</taxon>
        <taxon>Cyclostomata</taxon>
        <taxon>Hyperoartia</taxon>
        <taxon>Petromyzontiformes</taxon>
        <taxon>Petromyzontidae</taxon>
        <taxon>Petromyzon</taxon>
    </lineage>
</organism>
<feature type="compositionally biased region" description="Basic and acidic residues" evidence="16">
    <location>
        <begin position="870"/>
        <end position="897"/>
    </location>
</feature>
<feature type="compositionally biased region" description="Low complexity" evidence="16">
    <location>
        <begin position="2282"/>
        <end position="2297"/>
    </location>
</feature>
<dbReference type="Pfam" id="PF00059">
    <property type="entry name" value="Lectin_C"/>
    <property type="match status" value="1"/>
</dbReference>
<dbReference type="GO" id="GO:0030246">
    <property type="term" value="F:carbohydrate binding"/>
    <property type="evidence" value="ECO:0007669"/>
    <property type="project" value="UniProtKB-KW"/>
</dbReference>
<feature type="domain" description="Link" evidence="21">
    <location>
        <begin position="323"/>
        <end position="420"/>
    </location>
</feature>
<dbReference type="InterPro" id="IPR001881">
    <property type="entry name" value="EGF-like_Ca-bd_dom"/>
</dbReference>
<feature type="domain" description="Link" evidence="21">
    <location>
        <begin position="222"/>
        <end position="317"/>
    </location>
</feature>
<dbReference type="InterPro" id="IPR016187">
    <property type="entry name" value="CTDL_fold"/>
</dbReference>
<keyword evidence="10 13" id="KW-1015">Disulfide bond</keyword>
<feature type="region of interest" description="Disordered" evidence="16">
    <location>
        <begin position="432"/>
        <end position="1709"/>
    </location>
</feature>
<feature type="compositionally biased region" description="Low complexity" evidence="16">
    <location>
        <begin position="1916"/>
        <end position="1931"/>
    </location>
</feature>
<feature type="domain" description="EGF-like" evidence="17">
    <location>
        <begin position="2561"/>
        <end position="2597"/>
    </location>
</feature>
<evidence type="ECO:0000256" key="11">
    <source>
        <dbReference type="ARBA" id="ARBA00023180"/>
    </source>
</evidence>
<comment type="subcellular location">
    <subcellularLocation>
        <location evidence="1">Secreted</location>
    </subcellularLocation>
</comment>
<feature type="disulfide bond" evidence="15">
    <location>
        <begin position="367"/>
        <end position="388"/>
    </location>
</feature>
<dbReference type="PANTHER" id="PTHR22804:SF54">
    <property type="match status" value="1"/>
</dbReference>
<dbReference type="PROSITE" id="PS50041">
    <property type="entry name" value="C_TYPE_LECTIN_2"/>
    <property type="match status" value="1"/>
</dbReference>
<dbReference type="PROSITE" id="PS01187">
    <property type="entry name" value="EGF_CA"/>
    <property type="match status" value="1"/>
</dbReference>
<dbReference type="SMART" id="SM00445">
    <property type="entry name" value="LINK"/>
    <property type="match status" value="2"/>
</dbReference>
<dbReference type="PANTHER" id="PTHR22804">
    <property type="entry name" value="AGGRECAN/VERSICAN PROTEOGLYCAN"/>
    <property type="match status" value="1"/>
</dbReference>
<feature type="disulfide bond" evidence="13">
    <location>
        <begin position="2549"/>
        <end position="2558"/>
    </location>
</feature>
<dbReference type="RefSeq" id="XP_032805506.1">
    <property type="nucleotide sequence ID" value="XM_032949615.1"/>
</dbReference>
<dbReference type="InterPro" id="IPR000436">
    <property type="entry name" value="Sushi_SCR_CCP_dom"/>
</dbReference>
<keyword evidence="2" id="KW-0964">Secreted</keyword>
<dbReference type="SUPFAM" id="SSF57535">
    <property type="entry name" value="Complement control module/SCR domain"/>
    <property type="match status" value="1"/>
</dbReference>
<feature type="compositionally biased region" description="Basic and acidic residues" evidence="16">
    <location>
        <begin position="913"/>
        <end position="925"/>
    </location>
</feature>
<feature type="compositionally biased region" description="Polar residues" evidence="16">
    <location>
        <begin position="1826"/>
        <end position="1836"/>
    </location>
</feature>
<feature type="region of interest" description="Disordered" evidence="16">
    <location>
        <begin position="1756"/>
        <end position="2492"/>
    </location>
</feature>
<keyword evidence="8" id="KW-0106">Calcium</keyword>
<evidence type="ECO:0000256" key="6">
    <source>
        <dbReference type="ARBA" id="ARBA00022734"/>
    </source>
</evidence>
<feature type="compositionally biased region" description="Basic and acidic residues" evidence="16">
    <location>
        <begin position="769"/>
        <end position="801"/>
    </location>
</feature>
<feature type="compositionally biased region" description="Basic residues" evidence="16">
    <location>
        <begin position="95"/>
        <end position="107"/>
    </location>
</feature>
<dbReference type="Pfam" id="PF00193">
    <property type="entry name" value="Xlink"/>
    <property type="match status" value="2"/>
</dbReference>
<dbReference type="CDD" id="cd00054">
    <property type="entry name" value="EGF_CA"/>
    <property type="match status" value="2"/>
</dbReference>
<dbReference type="CDD" id="cd03520">
    <property type="entry name" value="Link_domain_CSPGs_modules_2_4"/>
    <property type="match status" value="1"/>
</dbReference>
<feature type="domain" description="Sushi" evidence="20">
    <location>
        <begin position="2736"/>
        <end position="2796"/>
    </location>
</feature>
<gene>
    <name evidence="23" type="primary">LOC116940201</name>
</gene>
<dbReference type="GO" id="GO:0005509">
    <property type="term" value="F:calcium ion binding"/>
    <property type="evidence" value="ECO:0007669"/>
    <property type="project" value="InterPro"/>
</dbReference>
<dbReference type="InterPro" id="IPR000538">
    <property type="entry name" value="Link_dom"/>
</dbReference>
<evidence type="ECO:0000256" key="7">
    <source>
        <dbReference type="ARBA" id="ARBA00022737"/>
    </source>
</evidence>
<feature type="compositionally biased region" description="Basic and acidic residues" evidence="16">
    <location>
        <begin position="610"/>
        <end position="622"/>
    </location>
</feature>
<dbReference type="Proteomes" id="UP001318040">
    <property type="component" value="Chromosome 1"/>
</dbReference>
<feature type="compositionally biased region" description="Basic and acidic residues" evidence="16">
    <location>
        <begin position="1248"/>
        <end position="1260"/>
    </location>
</feature>
<feature type="compositionally biased region" description="Basic and acidic residues" evidence="16">
    <location>
        <begin position="1153"/>
        <end position="1165"/>
    </location>
</feature>
<accession>A0AAJ7WPN5</accession>
<dbReference type="Pfam" id="PF00008">
    <property type="entry name" value="EGF"/>
    <property type="match status" value="2"/>
</dbReference>
<feature type="domain" description="Ig-like" evidence="19">
    <location>
        <begin position="46"/>
        <end position="215"/>
    </location>
</feature>
<feature type="disulfide bond" evidence="15">
    <location>
        <begin position="268"/>
        <end position="289"/>
    </location>
</feature>
<feature type="compositionally biased region" description="Low complexity" evidence="16">
    <location>
        <begin position="568"/>
        <end position="581"/>
    </location>
</feature>
<keyword evidence="7" id="KW-0677">Repeat</keyword>
<feature type="compositionally biased region" description="Low complexity" evidence="16">
    <location>
        <begin position="1663"/>
        <end position="1678"/>
    </location>
</feature>
<dbReference type="GO" id="GO:0007417">
    <property type="term" value="P:central nervous system development"/>
    <property type="evidence" value="ECO:0007669"/>
    <property type="project" value="TreeGrafter"/>
</dbReference>
<keyword evidence="5" id="KW-0732">Signal</keyword>
<evidence type="ECO:0000256" key="12">
    <source>
        <dbReference type="ARBA" id="ARBA00023319"/>
    </source>
</evidence>
<dbReference type="SMART" id="SM00181">
    <property type="entry name" value="EGF"/>
    <property type="match status" value="2"/>
</dbReference>
<dbReference type="InterPro" id="IPR035976">
    <property type="entry name" value="Sushi/SCR/CCP_sf"/>
</dbReference>
<feature type="compositionally biased region" description="Low complexity" evidence="16">
    <location>
        <begin position="1497"/>
        <end position="1510"/>
    </location>
</feature>
<keyword evidence="11" id="KW-0325">Glycoprotein</keyword>
<dbReference type="CDD" id="cd00033">
    <property type="entry name" value="CCP"/>
    <property type="match status" value="1"/>
</dbReference>
<comment type="caution">
    <text evidence="13">Lacks conserved residue(s) required for the propagation of feature annotation.</text>
</comment>
<feature type="compositionally biased region" description="Basic and acidic residues" evidence="16">
    <location>
        <begin position="693"/>
        <end position="705"/>
    </location>
</feature>
<dbReference type="InterPro" id="IPR001304">
    <property type="entry name" value="C-type_lectin-like"/>
</dbReference>
<evidence type="ECO:0000256" key="10">
    <source>
        <dbReference type="ARBA" id="ARBA00023157"/>
    </source>
</evidence>
<evidence type="ECO:0000313" key="22">
    <source>
        <dbReference type="Proteomes" id="UP001318040"/>
    </source>
</evidence>
<dbReference type="InterPro" id="IPR000742">
    <property type="entry name" value="EGF"/>
</dbReference>
<evidence type="ECO:0000259" key="17">
    <source>
        <dbReference type="PROSITE" id="PS50026"/>
    </source>
</evidence>
<dbReference type="InterPro" id="IPR013783">
    <property type="entry name" value="Ig-like_fold"/>
</dbReference>
<dbReference type="GO" id="GO:0045202">
    <property type="term" value="C:synapse"/>
    <property type="evidence" value="ECO:0007669"/>
    <property type="project" value="TreeGrafter"/>
</dbReference>
<keyword evidence="4 14" id="KW-0768">Sushi</keyword>
<dbReference type="InterPro" id="IPR003599">
    <property type="entry name" value="Ig_sub"/>
</dbReference>
<dbReference type="PROSITE" id="PS00010">
    <property type="entry name" value="ASX_HYDROXYL"/>
    <property type="match status" value="1"/>
</dbReference>
<dbReference type="InterPro" id="IPR007110">
    <property type="entry name" value="Ig-like_dom"/>
</dbReference>
<dbReference type="Gene3D" id="2.10.25.10">
    <property type="entry name" value="Laminin"/>
    <property type="match status" value="2"/>
</dbReference>
<dbReference type="PROSITE" id="PS00022">
    <property type="entry name" value="EGF_1"/>
    <property type="match status" value="2"/>
</dbReference>
<feature type="compositionally biased region" description="Basic and acidic residues" evidence="16">
    <location>
        <begin position="726"/>
        <end position="753"/>
    </location>
</feature>
<feature type="compositionally biased region" description="Low complexity" evidence="16">
    <location>
        <begin position="946"/>
        <end position="959"/>
    </location>
</feature>
<dbReference type="PROSITE" id="PS01186">
    <property type="entry name" value="EGF_2"/>
    <property type="match status" value="1"/>
</dbReference>
<dbReference type="PROSITE" id="PS50963">
    <property type="entry name" value="LINK_2"/>
    <property type="match status" value="2"/>
</dbReference>
<keyword evidence="22" id="KW-1185">Reference proteome</keyword>
<evidence type="ECO:0000259" key="19">
    <source>
        <dbReference type="PROSITE" id="PS50835"/>
    </source>
</evidence>
<feature type="compositionally biased region" description="Basic and acidic residues" evidence="16">
    <location>
        <begin position="503"/>
        <end position="518"/>
    </location>
</feature>
<feature type="compositionally biased region" description="Basic and acidic residues" evidence="16">
    <location>
        <begin position="1679"/>
        <end position="1689"/>
    </location>
</feature>
<dbReference type="GO" id="GO:0001501">
    <property type="term" value="P:skeletal system development"/>
    <property type="evidence" value="ECO:0007669"/>
    <property type="project" value="TreeGrafter"/>
</dbReference>
<feature type="compositionally biased region" description="Basic and acidic residues" evidence="16">
    <location>
        <begin position="981"/>
        <end position="993"/>
    </location>
</feature>
<dbReference type="GO" id="GO:0002052">
    <property type="term" value="P:positive regulation of neuroblast proliferation"/>
    <property type="evidence" value="ECO:0007669"/>
    <property type="project" value="TreeGrafter"/>
</dbReference>
<evidence type="ECO:0000256" key="13">
    <source>
        <dbReference type="PROSITE-ProRule" id="PRU00076"/>
    </source>
</evidence>
<dbReference type="GO" id="GO:0005615">
    <property type="term" value="C:extracellular space"/>
    <property type="evidence" value="ECO:0007669"/>
    <property type="project" value="TreeGrafter"/>
</dbReference>
<dbReference type="InterPro" id="IPR018097">
    <property type="entry name" value="EGF_Ca-bd_CS"/>
</dbReference>
<dbReference type="InterPro" id="IPR018378">
    <property type="entry name" value="C-type_lectin_CS"/>
</dbReference>
<dbReference type="PROSITE" id="PS50923">
    <property type="entry name" value="SUSHI"/>
    <property type="match status" value="1"/>
</dbReference>
<feature type="compositionally biased region" description="Low complexity" evidence="16">
    <location>
        <begin position="2167"/>
        <end position="2176"/>
    </location>
</feature>
<keyword evidence="9" id="KW-0654">Proteoglycan</keyword>
<feature type="disulfide bond" evidence="13">
    <location>
        <begin position="2587"/>
        <end position="2596"/>
    </location>
</feature>
<feature type="compositionally biased region" description="Basic and acidic residues" evidence="16">
    <location>
        <begin position="1458"/>
        <end position="1468"/>
    </location>
</feature>
<dbReference type="FunFam" id="3.10.100.10:FF:000003">
    <property type="entry name" value="Versican core protein"/>
    <property type="match status" value="1"/>
</dbReference>
<dbReference type="PROSITE" id="PS01241">
    <property type="entry name" value="LINK_1"/>
    <property type="match status" value="1"/>
</dbReference>
<evidence type="ECO:0000256" key="16">
    <source>
        <dbReference type="SAM" id="MobiDB-lite"/>
    </source>
</evidence>
<dbReference type="SMART" id="SM00032">
    <property type="entry name" value="CCP"/>
    <property type="match status" value="1"/>
</dbReference>
<dbReference type="GO" id="GO:0005540">
    <property type="term" value="F:hyaluronic acid binding"/>
    <property type="evidence" value="ECO:0007669"/>
    <property type="project" value="InterPro"/>
</dbReference>
<evidence type="ECO:0000259" key="21">
    <source>
        <dbReference type="PROSITE" id="PS50963"/>
    </source>
</evidence>
<dbReference type="CDD" id="cd03517">
    <property type="entry name" value="Link_domain_CSPGs_modules_1_3"/>
    <property type="match status" value="1"/>
</dbReference>
<dbReference type="Gene3D" id="2.10.70.10">
    <property type="entry name" value="Complement Module, domain 1"/>
    <property type="match status" value="1"/>
</dbReference>
<feature type="compositionally biased region" description="Basic and acidic residues" evidence="16">
    <location>
        <begin position="582"/>
        <end position="592"/>
    </location>
</feature>
<dbReference type="FunFam" id="2.10.25.10:FF:000006">
    <property type="entry name" value="Versican core protein-like isoform 1"/>
    <property type="match status" value="1"/>
</dbReference>
<dbReference type="FunFam" id="2.10.70.10:FF:000003">
    <property type="entry name" value="Versican core protein"/>
    <property type="match status" value="1"/>
</dbReference>
<dbReference type="PROSITE" id="PS50835">
    <property type="entry name" value="IG_LIKE"/>
    <property type="match status" value="1"/>
</dbReference>
<dbReference type="GO" id="GO:0007155">
    <property type="term" value="P:cell adhesion"/>
    <property type="evidence" value="ECO:0007669"/>
    <property type="project" value="InterPro"/>
</dbReference>
<feature type="disulfide bond" evidence="14">
    <location>
        <begin position="2738"/>
        <end position="2781"/>
    </location>
</feature>
<feature type="compositionally biased region" description="Basic and acidic residues" evidence="16">
    <location>
        <begin position="933"/>
        <end position="945"/>
    </location>
</feature>
<dbReference type="PROSITE" id="PS50026">
    <property type="entry name" value="EGF_3"/>
    <property type="match status" value="2"/>
</dbReference>
<feature type="compositionally biased region" description="Basic and acidic residues" evidence="16">
    <location>
        <begin position="1001"/>
        <end position="1013"/>
    </location>
</feature>
<feature type="compositionally biased region" description="Basic and acidic residues" evidence="16">
    <location>
        <begin position="817"/>
        <end position="829"/>
    </location>
</feature>